<dbReference type="EMBL" id="OM046626">
    <property type="protein sequence ID" value="UNA05880.1"/>
    <property type="molecule type" value="Genomic_DNA"/>
</dbReference>
<protein>
    <submittedName>
        <fullName evidence="1">Tail fiber assembly protein</fullName>
    </submittedName>
</protein>
<sequence>MDALFSPSIIAFYSVNMIEDGSYRDSLPDDLIVPTREELTIYWKKTPPINKQLGVIDGRPEWVDILFFPIFTYDELAATARQHRDDFIVATDPVMVSDYCIDDVPLTEAQREELIATRARYRVWPTQENWPLIELPELPQWLLVEAVNQGYRVPVWPPLSA</sequence>
<gene>
    <name evidence="1" type="ORF">vBYenM06162_036</name>
</gene>
<dbReference type="Proteomes" id="UP000829385">
    <property type="component" value="Segment"/>
</dbReference>
<evidence type="ECO:0000313" key="1">
    <source>
        <dbReference type="EMBL" id="UNA05880.1"/>
    </source>
</evidence>
<proteinExistence type="predicted"/>
<keyword evidence="2" id="KW-1185">Reference proteome</keyword>
<organism evidence="1 2">
    <name type="scientific">Yersinia phage vB_YenM_06.16-2</name>
    <dbReference type="NCBI Taxonomy" id="2918920"/>
    <lineage>
        <taxon>Viruses</taxon>
        <taxon>Duplodnaviria</taxon>
        <taxon>Heunggongvirae</taxon>
        <taxon>Uroviricota</taxon>
        <taxon>Caudoviricetes</taxon>
        <taxon>Peduoviridae</taxon>
        <taxon>Duonihilunusvirus</taxon>
        <taxon>Duonihilunusvirus YenM06162</taxon>
    </lineage>
</organism>
<accession>A0AAE9FSR4</accession>
<reference evidence="1" key="1">
    <citation type="submission" date="2021-12" db="EMBL/GenBank/DDBJ databases">
        <title>Genomes of temperate Yersinia enterocolitica phages.</title>
        <authorList>
            <person name="Hammerl J.A."/>
            <person name="Hertwig S."/>
        </authorList>
    </citation>
    <scope>NUCLEOTIDE SEQUENCE</scope>
</reference>
<evidence type="ECO:0000313" key="2">
    <source>
        <dbReference type="Proteomes" id="UP000829385"/>
    </source>
</evidence>
<name>A0AAE9FSR4_9CAUD</name>